<dbReference type="EMBL" id="PEBD01000008">
    <property type="protein sequence ID" value="PHV66923.1"/>
    <property type="molecule type" value="Genomic_DNA"/>
</dbReference>
<evidence type="ECO:0000256" key="2">
    <source>
        <dbReference type="SAM" id="Phobius"/>
    </source>
</evidence>
<protein>
    <recommendedName>
        <fullName evidence="3">DUF4328 domain-containing protein</fullName>
    </recommendedName>
</protein>
<dbReference type="Proteomes" id="UP000225108">
    <property type="component" value="Unassembled WGS sequence"/>
</dbReference>
<evidence type="ECO:0000256" key="1">
    <source>
        <dbReference type="SAM" id="MobiDB-lite"/>
    </source>
</evidence>
<name>A0A2G3PMG0_WILMA</name>
<feature type="region of interest" description="Disordered" evidence="1">
    <location>
        <begin position="1"/>
        <end position="75"/>
    </location>
</feature>
<evidence type="ECO:0000259" key="3">
    <source>
        <dbReference type="Pfam" id="PF14219"/>
    </source>
</evidence>
<keyword evidence="2" id="KW-0812">Transmembrane</keyword>
<dbReference type="AlphaFoldDB" id="A0A2G3PMG0"/>
<keyword evidence="2" id="KW-1133">Transmembrane helix</keyword>
<feature type="transmembrane region" description="Helical" evidence="2">
    <location>
        <begin position="177"/>
        <end position="195"/>
    </location>
</feature>
<sequence>MYVPPRSQRHQSVAGGGPRQMSPTARRMVRWVALRPPEARPGPRARVERRETPTPRYRSVPQWGLQDSPATGPETREQNLIEQATARLPQLLLIAAGVLVAAAAAEAWIYALLVVNLEEPVSRGMQVAAEAAVWITGLASVAMMLACLAGAAGWLIEERRRSYGEHGQYDPRTRREIFIGCWVPVINVFRPVAFMREVLELRDDLPRDHIRKRLWWLWAGWVLVNLLVVGCIVLRIFAESLLWQSNAVLLVIVSDLASAGFAVAVWWTITRLLDREAETAAPTRWLVAV</sequence>
<feature type="transmembrane region" description="Helical" evidence="2">
    <location>
        <begin position="131"/>
        <end position="156"/>
    </location>
</feature>
<feature type="transmembrane region" description="Helical" evidence="2">
    <location>
        <begin position="215"/>
        <end position="237"/>
    </location>
</feature>
<proteinExistence type="predicted"/>
<evidence type="ECO:0000313" key="4">
    <source>
        <dbReference type="EMBL" id="PHV66923.1"/>
    </source>
</evidence>
<feature type="transmembrane region" description="Helical" evidence="2">
    <location>
        <begin position="91"/>
        <end position="111"/>
    </location>
</feature>
<dbReference type="InterPro" id="IPR025565">
    <property type="entry name" value="DUF4328"/>
</dbReference>
<feature type="domain" description="DUF4328" evidence="3">
    <location>
        <begin position="128"/>
        <end position="272"/>
    </location>
</feature>
<reference evidence="4 5" key="1">
    <citation type="submission" date="2017-10" db="EMBL/GenBank/DDBJ databases">
        <title>The draft genome sequence of Williamsia sp. BULT 1.1 isolated from the semi-arid grassland soils from South Africa.</title>
        <authorList>
            <person name="Kabwe M.H."/>
            <person name="Govender N."/>
            <person name="Mutseka Lunga P."/>
            <person name="Vikram S."/>
            <person name="Makhalanyane T.P."/>
        </authorList>
    </citation>
    <scope>NUCLEOTIDE SEQUENCE [LARGE SCALE GENOMIC DNA]</scope>
    <source>
        <strain evidence="4 5">BULT 1.1</strain>
    </source>
</reference>
<comment type="caution">
    <text evidence="4">The sequence shown here is derived from an EMBL/GenBank/DDBJ whole genome shotgun (WGS) entry which is preliminary data.</text>
</comment>
<keyword evidence="2" id="KW-0472">Membrane</keyword>
<feature type="transmembrane region" description="Helical" evidence="2">
    <location>
        <begin position="249"/>
        <end position="269"/>
    </location>
</feature>
<gene>
    <name evidence="4" type="ORF">CSW57_11830</name>
</gene>
<organism evidence="4 5">
    <name type="scientific">Williamsia marianensis</name>
    <dbReference type="NCBI Taxonomy" id="85044"/>
    <lineage>
        <taxon>Bacteria</taxon>
        <taxon>Bacillati</taxon>
        <taxon>Actinomycetota</taxon>
        <taxon>Actinomycetes</taxon>
        <taxon>Mycobacteriales</taxon>
        <taxon>Nocardiaceae</taxon>
        <taxon>Williamsia</taxon>
    </lineage>
</organism>
<dbReference type="Pfam" id="PF14219">
    <property type="entry name" value="DUF4328"/>
    <property type="match status" value="1"/>
</dbReference>
<evidence type="ECO:0000313" key="5">
    <source>
        <dbReference type="Proteomes" id="UP000225108"/>
    </source>
</evidence>
<accession>A0A2G3PMG0</accession>